<dbReference type="Proteomes" id="UP000269221">
    <property type="component" value="Unassembled WGS sequence"/>
</dbReference>
<dbReference type="AlphaFoldDB" id="A0A3M0K6M8"/>
<gene>
    <name evidence="1" type="ORF">DUI87_15026</name>
</gene>
<sequence>MKRKFHATGPKALCSSGVIPERMAQDCVQTGLEYPRLPGKGGFVQRNNPTAPELTAAGINIPNIADSPEQAPLKIPAIAGNLFYKQPKWAAKSWERCKFNLQLANSLLDYLHSLGSKTFAS</sequence>
<reference evidence="1 2" key="1">
    <citation type="submission" date="2018-07" db="EMBL/GenBank/DDBJ databases">
        <title>A high quality draft genome assembly of the barn swallow (H. rustica rustica).</title>
        <authorList>
            <person name="Formenti G."/>
            <person name="Chiara M."/>
            <person name="Poveda L."/>
            <person name="Francoijs K.-J."/>
            <person name="Bonisoli-Alquati A."/>
            <person name="Canova L."/>
            <person name="Gianfranceschi L."/>
            <person name="Horner D.S."/>
            <person name="Saino N."/>
        </authorList>
    </citation>
    <scope>NUCLEOTIDE SEQUENCE [LARGE SCALE GENOMIC DNA]</scope>
    <source>
        <strain evidence="1">Chelidonia</strain>
        <tissue evidence="1">Blood</tissue>
    </source>
</reference>
<name>A0A3M0K6M8_HIRRU</name>
<dbReference type="EMBL" id="QRBI01000117">
    <property type="protein sequence ID" value="RMC08775.1"/>
    <property type="molecule type" value="Genomic_DNA"/>
</dbReference>
<organism evidence="1 2">
    <name type="scientific">Hirundo rustica rustica</name>
    <dbReference type="NCBI Taxonomy" id="333673"/>
    <lineage>
        <taxon>Eukaryota</taxon>
        <taxon>Metazoa</taxon>
        <taxon>Chordata</taxon>
        <taxon>Craniata</taxon>
        <taxon>Vertebrata</taxon>
        <taxon>Euteleostomi</taxon>
        <taxon>Archelosauria</taxon>
        <taxon>Archosauria</taxon>
        <taxon>Dinosauria</taxon>
        <taxon>Saurischia</taxon>
        <taxon>Theropoda</taxon>
        <taxon>Coelurosauria</taxon>
        <taxon>Aves</taxon>
        <taxon>Neognathae</taxon>
        <taxon>Neoaves</taxon>
        <taxon>Telluraves</taxon>
        <taxon>Australaves</taxon>
        <taxon>Passeriformes</taxon>
        <taxon>Sylvioidea</taxon>
        <taxon>Hirundinidae</taxon>
        <taxon>Hirundo</taxon>
    </lineage>
</organism>
<protein>
    <submittedName>
        <fullName evidence="1">Uncharacterized protein</fullName>
    </submittedName>
</protein>
<evidence type="ECO:0000313" key="1">
    <source>
        <dbReference type="EMBL" id="RMC08775.1"/>
    </source>
</evidence>
<accession>A0A3M0K6M8</accession>
<keyword evidence="2" id="KW-1185">Reference proteome</keyword>
<comment type="caution">
    <text evidence="1">The sequence shown here is derived from an EMBL/GenBank/DDBJ whole genome shotgun (WGS) entry which is preliminary data.</text>
</comment>
<proteinExistence type="predicted"/>
<evidence type="ECO:0000313" key="2">
    <source>
        <dbReference type="Proteomes" id="UP000269221"/>
    </source>
</evidence>